<evidence type="ECO:0000259" key="9">
    <source>
        <dbReference type="Pfam" id="PF12849"/>
    </source>
</evidence>
<feature type="domain" description="PBP" evidence="9">
    <location>
        <begin position="1"/>
        <end position="93"/>
    </location>
</feature>
<keyword evidence="11" id="KW-1185">Reference proteome</keyword>
<keyword evidence="8" id="KW-0449">Lipoprotein</keyword>
<gene>
    <name evidence="10" type="ORF">STRIC_2455</name>
</gene>
<dbReference type="STRING" id="764299.STRIC_2455"/>
<dbReference type="PANTHER" id="PTHR30570">
    <property type="entry name" value="PERIPLASMIC PHOSPHATE BINDING COMPONENT OF PHOSPHATE ABC TRANSPORTER"/>
    <property type="match status" value="1"/>
</dbReference>
<name>G5K247_9STRE</name>
<dbReference type="Gene3D" id="3.40.190.10">
    <property type="entry name" value="Periplasmic binding protein-like II"/>
    <property type="match status" value="2"/>
</dbReference>
<evidence type="ECO:0000256" key="3">
    <source>
        <dbReference type="ARBA" id="ARBA00008725"/>
    </source>
</evidence>
<evidence type="ECO:0000256" key="7">
    <source>
        <dbReference type="ARBA" id="ARBA00023139"/>
    </source>
</evidence>
<dbReference type="SUPFAM" id="SSF53850">
    <property type="entry name" value="Periplasmic binding protein-like II"/>
    <property type="match status" value="1"/>
</dbReference>
<keyword evidence="7" id="KW-0564">Palmitate</keyword>
<evidence type="ECO:0000256" key="5">
    <source>
        <dbReference type="ARBA" id="ARBA00022592"/>
    </source>
</evidence>
<dbReference type="GO" id="GO:0006817">
    <property type="term" value="P:phosphate ion transport"/>
    <property type="evidence" value="ECO:0007669"/>
    <property type="project" value="UniProtKB-KW"/>
</dbReference>
<comment type="caution">
    <text evidence="10">The sequence shown here is derived from an EMBL/GenBank/DDBJ whole genome shotgun (WGS) entry which is preliminary data.</text>
</comment>
<organism evidence="10 11">
    <name type="scientific">Streptococcus ictaluri 707-05</name>
    <dbReference type="NCBI Taxonomy" id="764299"/>
    <lineage>
        <taxon>Bacteria</taxon>
        <taxon>Bacillati</taxon>
        <taxon>Bacillota</taxon>
        <taxon>Bacilli</taxon>
        <taxon>Lactobacillales</taxon>
        <taxon>Streptococcaceae</taxon>
        <taxon>Streptococcus</taxon>
    </lineage>
</organism>
<proteinExistence type="inferred from homology"/>
<dbReference type="EMBL" id="AEUX02000005">
    <property type="protein sequence ID" value="EHI69994.1"/>
    <property type="molecule type" value="Genomic_DNA"/>
</dbReference>
<keyword evidence="5" id="KW-0813">Transport</keyword>
<comment type="similarity">
    <text evidence="3">Belongs to the PstS family.</text>
</comment>
<dbReference type="eggNOG" id="COG0226">
    <property type="taxonomic scope" value="Bacteria"/>
</dbReference>
<evidence type="ECO:0000313" key="10">
    <source>
        <dbReference type="EMBL" id="EHI69994.1"/>
    </source>
</evidence>
<evidence type="ECO:0000256" key="2">
    <source>
        <dbReference type="ARBA" id="ARBA00004193"/>
    </source>
</evidence>
<evidence type="ECO:0000313" key="11">
    <source>
        <dbReference type="Proteomes" id="UP000003330"/>
    </source>
</evidence>
<dbReference type="InterPro" id="IPR024370">
    <property type="entry name" value="PBP_domain"/>
</dbReference>
<evidence type="ECO:0000256" key="8">
    <source>
        <dbReference type="ARBA" id="ARBA00023288"/>
    </source>
</evidence>
<dbReference type="Pfam" id="PF12849">
    <property type="entry name" value="PBP_like_2"/>
    <property type="match status" value="1"/>
</dbReference>
<dbReference type="AlphaFoldDB" id="G5K247"/>
<accession>G5K247</accession>
<dbReference type="PANTHER" id="PTHR30570:SF1">
    <property type="entry name" value="PHOSPHATE-BINDING PROTEIN PSTS"/>
    <property type="match status" value="1"/>
</dbReference>
<evidence type="ECO:0000256" key="4">
    <source>
        <dbReference type="ARBA" id="ARBA00011529"/>
    </source>
</evidence>
<dbReference type="GO" id="GO:0005886">
    <property type="term" value="C:plasma membrane"/>
    <property type="evidence" value="ECO:0007669"/>
    <property type="project" value="UniProtKB-SubCell"/>
</dbReference>
<sequence length="96" mass="10215">MEKLAEAYQKENPKVTIDIISNGSSAGITAAKEKTADIGMVSRELTPEEGKSLTHDAIALDGIALIVNKGNKANQISMAKIAEIFSGKVNSWEAIQ</sequence>
<comment type="subunit">
    <text evidence="4">The complex is composed of two ATP-binding proteins (PstB), two transmembrane proteins (PstC and PstA) and a solute-binding protein (PstS).</text>
</comment>
<dbReference type="Proteomes" id="UP000003330">
    <property type="component" value="Unassembled WGS sequence"/>
</dbReference>
<reference evidence="10 11" key="1">
    <citation type="journal article" date="2014" name="Int. J. Syst. Evol. Microbiol.">
        <title>Phylogenomics and the dynamic genome evolution of the genus Streptococcus.</title>
        <authorList>
            <consortium name="The Broad Institute Genome Sequencing Platform"/>
            <person name="Richards V.P."/>
            <person name="Palmer S.R."/>
            <person name="Pavinski Bitar P.D."/>
            <person name="Qin X."/>
            <person name="Weinstock G.M."/>
            <person name="Highlander S.K."/>
            <person name="Town C.D."/>
            <person name="Burne R.A."/>
            <person name="Stanhope M.J."/>
        </authorList>
    </citation>
    <scope>NUCLEOTIDE SEQUENCE [LARGE SCALE GENOMIC DNA]</scope>
    <source>
        <strain evidence="10 11">707-05</strain>
    </source>
</reference>
<evidence type="ECO:0000256" key="1">
    <source>
        <dbReference type="ARBA" id="ARBA00002841"/>
    </source>
</evidence>
<comment type="subcellular location">
    <subcellularLocation>
        <location evidence="2">Cell membrane</location>
        <topology evidence="2">Lipid-anchor</topology>
    </subcellularLocation>
</comment>
<keyword evidence="6" id="KW-0732">Signal</keyword>
<comment type="function">
    <text evidence="1">Part of the ABC transporter complex PstSACB involved in phosphate import.</text>
</comment>
<keyword evidence="5" id="KW-0592">Phosphate transport</keyword>
<evidence type="ECO:0000256" key="6">
    <source>
        <dbReference type="ARBA" id="ARBA00022729"/>
    </source>
</evidence>
<dbReference type="InterPro" id="IPR050811">
    <property type="entry name" value="Phosphate_ABC_transporter"/>
</dbReference>
<protein>
    <submittedName>
        <fullName evidence="10">Phosphate-binding protein PstS 2 family protein</fullName>
    </submittedName>
</protein>